<accession>A0A1I0FM84</accession>
<evidence type="ECO:0000256" key="1">
    <source>
        <dbReference type="ARBA" id="ARBA00022737"/>
    </source>
</evidence>
<dbReference type="EMBL" id="FOHV01000044">
    <property type="protein sequence ID" value="SET59347.1"/>
    <property type="molecule type" value="Genomic_DNA"/>
</dbReference>
<proteinExistence type="predicted"/>
<dbReference type="Pfam" id="PF25023">
    <property type="entry name" value="TEN_YD-shell"/>
    <property type="match status" value="1"/>
</dbReference>
<evidence type="ECO:0000313" key="4">
    <source>
        <dbReference type="Proteomes" id="UP000242642"/>
    </source>
</evidence>
<dbReference type="PANTHER" id="PTHR32305:SF15">
    <property type="entry name" value="PROTEIN RHSA-RELATED"/>
    <property type="match status" value="1"/>
</dbReference>
<keyword evidence="1" id="KW-0677">Repeat</keyword>
<dbReference type="InterPro" id="IPR022385">
    <property type="entry name" value="Rhs_assc_core"/>
</dbReference>
<dbReference type="OrthoDB" id="6043530at2"/>
<evidence type="ECO:0000313" key="3">
    <source>
        <dbReference type="EMBL" id="SET59347.1"/>
    </source>
</evidence>
<dbReference type="Gene3D" id="2.180.10.10">
    <property type="entry name" value="RHS repeat-associated core"/>
    <property type="match status" value="1"/>
</dbReference>
<dbReference type="InterPro" id="IPR056823">
    <property type="entry name" value="TEN-like_YD-shell"/>
</dbReference>
<dbReference type="NCBIfam" id="TIGR03696">
    <property type="entry name" value="Rhs_assc_core"/>
    <property type="match status" value="1"/>
</dbReference>
<dbReference type="AlphaFoldDB" id="A0A1I0FM84"/>
<evidence type="ECO:0000259" key="2">
    <source>
        <dbReference type="Pfam" id="PF25023"/>
    </source>
</evidence>
<organism evidence="3 4">
    <name type="scientific">Thorsellia anophelis DSM 18579</name>
    <dbReference type="NCBI Taxonomy" id="1123402"/>
    <lineage>
        <taxon>Bacteria</taxon>
        <taxon>Pseudomonadati</taxon>
        <taxon>Pseudomonadota</taxon>
        <taxon>Gammaproteobacteria</taxon>
        <taxon>Enterobacterales</taxon>
        <taxon>Thorselliaceae</taxon>
        <taxon>Thorsellia</taxon>
    </lineage>
</organism>
<keyword evidence="4" id="KW-1185">Reference proteome</keyword>
<name>A0A1I0FM84_9GAMM</name>
<protein>
    <submittedName>
        <fullName evidence="3">RHS repeat-associated core domain-containing protein</fullName>
    </submittedName>
</protein>
<dbReference type="InterPro" id="IPR050708">
    <property type="entry name" value="T6SS_VgrG/RHS"/>
</dbReference>
<dbReference type="PANTHER" id="PTHR32305">
    <property type="match status" value="1"/>
</dbReference>
<sequence length="528" mass="61912">MTTAPKKIRVNFTPQQKNEFAKLIVEDRFIRGDKNHLLAEYSRDKLHCEITRSQGALNLETQYDATGRITRHSLRKTSQSVAFQPLRENRYEYNDVNELISRHILNGDEKSPLTFAKSLSEYFEYDTNGQVLVHSPALEMKYLQEEHYKYDAAGNLITDDFHPPHWTNQTTRHKGQTYHYDGFGRLVQIKRQENVVKQFEYDEHHRMIQSVVKQGNDEWVAQYEYDALSRRISKTSQYYTDVYDHHRTLVEYKSKKQLFYWQGLRLAGESEASHTENRRWYAYEENSYAPLALIDHWHEIDKDEVVYYHNQLNGSPYALSNTQGELICETETYLWGSYRRPAKNQVTLLYGQPLRFQGQYFDQETGLHYNTFRYYDPETGRFTQQDPIGLAGGINLYQYAPNPLMWIDPLGLSCTAKMQPYREDVRVKGPHADIYVNNRKVAEARLGDDGKWYRWGDLTKDPKALKEADKVINGMSKDAKIMTEARSQTKQAIADFEQILTHGNPNSGSYQQAQRGIERFKKILEAIR</sequence>
<dbReference type="Proteomes" id="UP000242642">
    <property type="component" value="Unassembled WGS sequence"/>
</dbReference>
<gene>
    <name evidence="3" type="ORF">SAMN02583745_02816</name>
</gene>
<reference evidence="4" key="1">
    <citation type="submission" date="2016-10" db="EMBL/GenBank/DDBJ databases">
        <authorList>
            <person name="Varghese N."/>
            <person name="Submissions S."/>
        </authorList>
    </citation>
    <scope>NUCLEOTIDE SEQUENCE [LARGE SCALE GENOMIC DNA]</scope>
    <source>
        <strain evidence="4">DSM 18579</strain>
    </source>
</reference>
<dbReference type="STRING" id="1123402.SAMN02583745_02816"/>
<feature type="domain" description="Teneurin-like YD-shell" evidence="2">
    <location>
        <begin position="117"/>
        <end position="386"/>
    </location>
</feature>